<evidence type="ECO:0000256" key="3">
    <source>
        <dbReference type="ARBA" id="ARBA00018111"/>
    </source>
</evidence>
<dbReference type="InterPro" id="IPR036388">
    <property type="entry name" value="WH-like_DNA-bd_sf"/>
</dbReference>
<evidence type="ECO:0000256" key="5">
    <source>
        <dbReference type="HAMAP-Rule" id="MF_01114"/>
    </source>
</evidence>
<dbReference type="PANTHER" id="PTHR33602">
    <property type="entry name" value="REGULATORY PROTEIN RECX FAMILY PROTEIN"/>
    <property type="match status" value="1"/>
</dbReference>
<evidence type="ECO:0000313" key="11">
    <source>
        <dbReference type="Proteomes" id="UP001501586"/>
    </source>
</evidence>
<name>A0ABP8ELY7_9MICO</name>
<dbReference type="EMBL" id="BAABAZ010000006">
    <property type="protein sequence ID" value="GAA4285009.1"/>
    <property type="molecule type" value="Genomic_DNA"/>
</dbReference>
<dbReference type="InterPro" id="IPR053925">
    <property type="entry name" value="RecX_HTH_3rd"/>
</dbReference>
<gene>
    <name evidence="5 10" type="primary">recX</name>
    <name evidence="10" type="ORF">GCM10022261_25400</name>
</gene>
<dbReference type="Proteomes" id="UP001501586">
    <property type="component" value="Unassembled WGS sequence"/>
</dbReference>
<comment type="function">
    <text evidence="5">Modulates RecA activity.</text>
</comment>
<sequence>MSTSDRQAEDRPRRAVLASLQQAVDSITLHPGGSAPGAGMQVSYERQSLPLREDSAGAGADDIGAEDPEYRKAKKRALNMLASRDHSSAELREKLLRREHPSEVVDRLVEKLQASKLLDDSAFAEAFVRSQRSSRGLSKSALRRELSKKGVPEEAVEPAVEAVDDEFGVAYEVALKKARTSANLPRETRMRRILGMLSRRGFPPGVSMAAAQRALDDV</sequence>
<feature type="compositionally biased region" description="Basic and acidic residues" evidence="6">
    <location>
        <begin position="142"/>
        <end position="152"/>
    </location>
</feature>
<evidence type="ECO:0000313" key="10">
    <source>
        <dbReference type="EMBL" id="GAA4285009.1"/>
    </source>
</evidence>
<evidence type="ECO:0000259" key="9">
    <source>
        <dbReference type="Pfam" id="PF21982"/>
    </source>
</evidence>
<dbReference type="Pfam" id="PF21981">
    <property type="entry name" value="RecX_HTH3"/>
    <property type="match status" value="1"/>
</dbReference>
<comment type="subcellular location">
    <subcellularLocation>
        <location evidence="1 5">Cytoplasm</location>
    </subcellularLocation>
</comment>
<dbReference type="InterPro" id="IPR003783">
    <property type="entry name" value="Regulatory_RecX"/>
</dbReference>
<evidence type="ECO:0000256" key="4">
    <source>
        <dbReference type="ARBA" id="ARBA00022490"/>
    </source>
</evidence>
<feature type="domain" description="RecX first three-helical" evidence="9">
    <location>
        <begin position="73"/>
        <end position="112"/>
    </location>
</feature>
<evidence type="ECO:0000259" key="8">
    <source>
        <dbReference type="Pfam" id="PF21981"/>
    </source>
</evidence>
<accession>A0ABP8ELY7</accession>
<reference evidence="11" key="1">
    <citation type="journal article" date="2019" name="Int. J. Syst. Evol. Microbiol.">
        <title>The Global Catalogue of Microorganisms (GCM) 10K type strain sequencing project: providing services to taxonomists for standard genome sequencing and annotation.</title>
        <authorList>
            <consortium name="The Broad Institute Genomics Platform"/>
            <consortium name="The Broad Institute Genome Sequencing Center for Infectious Disease"/>
            <person name="Wu L."/>
            <person name="Ma J."/>
        </authorList>
    </citation>
    <scope>NUCLEOTIDE SEQUENCE [LARGE SCALE GENOMIC DNA]</scope>
    <source>
        <strain evidence="11">JCM 17458</strain>
    </source>
</reference>
<feature type="domain" description="RecX third three-helical" evidence="8">
    <location>
        <begin position="164"/>
        <end position="206"/>
    </location>
</feature>
<dbReference type="Pfam" id="PF02631">
    <property type="entry name" value="RecX_HTH2"/>
    <property type="match status" value="1"/>
</dbReference>
<feature type="domain" description="RecX second three-helical" evidence="7">
    <location>
        <begin position="119"/>
        <end position="158"/>
    </location>
</feature>
<dbReference type="InterPro" id="IPR053926">
    <property type="entry name" value="RecX_HTH_1st"/>
</dbReference>
<evidence type="ECO:0000256" key="6">
    <source>
        <dbReference type="SAM" id="MobiDB-lite"/>
    </source>
</evidence>
<dbReference type="InterPro" id="IPR053924">
    <property type="entry name" value="RecX_HTH_2nd"/>
</dbReference>
<dbReference type="Gene3D" id="1.10.10.10">
    <property type="entry name" value="Winged helix-like DNA-binding domain superfamily/Winged helix DNA-binding domain"/>
    <property type="match status" value="2"/>
</dbReference>
<dbReference type="PANTHER" id="PTHR33602:SF1">
    <property type="entry name" value="REGULATORY PROTEIN RECX FAMILY PROTEIN"/>
    <property type="match status" value="1"/>
</dbReference>
<dbReference type="Pfam" id="PF21982">
    <property type="entry name" value="RecX_HTH1"/>
    <property type="match status" value="1"/>
</dbReference>
<comment type="caution">
    <text evidence="10">The sequence shown here is derived from an EMBL/GenBank/DDBJ whole genome shotgun (WGS) entry which is preliminary data.</text>
</comment>
<evidence type="ECO:0000256" key="2">
    <source>
        <dbReference type="ARBA" id="ARBA00009695"/>
    </source>
</evidence>
<evidence type="ECO:0000256" key="1">
    <source>
        <dbReference type="ARBA" id="ARBA00004496"/>
    </source>
</evidence>
<organism evidence="10 11">
    <name type="scientific">Brevibacterium daeguense</name>
    <dbReference type="NCBI Taxonomy" id="909936"/>
    <lineage>
        <taxon>Bacteria</taxon>
        <taxon>Bacillati</taxon>
        <taxon>Actinomycetota</taxon>
        <taxon>Actinomycetes</taxon>
        <taxon>Micrococcales</taxon>
        <taxon>Brevibacteriaceae</taxon>
        <taxon>Brevibacterium</taxon>
    </lineage>
</organism>
<keyword evidence="11" id="KW-1185">Reference proteome</keyword>
<feature type="region of interest" description="Disordered" evidence="6">
    <location>
        <begin position="138"/>
        <end position="157"/>
    </location>
</feature>
<evidence type="ECO:0000259" key="7">
    <source>
        <dbReference type="Pfam" id="PF02631"/>
    </source>
</evidence>
<keyword evidence="4 5" id="KW-0963">Cytoplasm</keyword>
<dbReference type="HAMAP" id="MF_01114">
    <property type="entry name" value="RecX"/>
    <property type="match status" value="1"/>
</dbReference>
<proteinExistence type="inferred from homology"/>
<protein>
    <recommendedName>
        <fullName evidence="3 5">Regulatory protein RecX</fullName>
    </recommendedName>
</protein>
<comment type="similarity">
    <text evidence="2 5">Belongs to the RecX family.</text>
</comment>